<accession>A0AAV8VPL5</accession>
<gene>
    <name evidence="2" type="ORF">NQ315_016666</name>
</gene>
<protein>
    <recommendedName>
        <fullName evidence="1">DDE-1 domain-containing protein</fullName>
    </recommendedName>
</protein>
<evidence type="ECO:0000259" key="1">
    <source>
        <dbReference type="Pfam" id="PF03184"/>
    </source>
</evidence>
<keyword evidence="3" id="KW-1185">Reference proteome</keyword>
<sequence length="169" mass="19109">MDPTKYMAILWSFQKLSYLYGELIDKYKFSPSRIYNCDETGISTVPNKPSKILSLKGKKQVGVLSSAERGSLVTAKICFNAIESYIPTTLTNMSSEYHPPGWIQSSIFVPTWFNHFLKYAIKPSADDPVLLILHGHATHTKNLALVEIARENNVHILVLPPDMSHRFNL</sequence>
<proteinExistence type="predicted"/>
<dbReference type="Pfam" id="PF03184">
    <property type="entry name" value="DDE_1"/>
    <property type="match status" value="1"/>
</dbReference>
<dbReference type="InterPro" id="IPR004875">
    <property type="entry name" value="DDE_SF_endonuclease_dom"/>
</dbReference>
<dbReference type="Proteomes" id="UP001159042">
    <property type="component" value="Unassembled WGS sequence"/>
</dbReference>
<dbReference type="AlphaFoldDB" id="A0AAV8VPL5"/>
<feature type="domain" description="DDE-1" evidence="1">
    <location>
        <begin position="92"/>
        <end position="167"/>
    </location>
</feature>
<evidence type="ECO:0000313" key="2">
    <source>
        <dbReference type="EMBL" id="KAJ8915989.1"/>
    </source>
</evidence>
<dbReference type="GO" id="GO:0003676">
    <property type="term" value="F:nucleic acid binding"/>
    <property type="evidence" value="ECO:0007669"/>
    <property type="project" value="InterPro"/>
</dbReference>
<evidence type="ECO:0000313" key="3">
    <source>
        <dbReference type="Proteomes" id="UP001159042"/>
    </source>
</evidence>
<reference evidence="2 3" key="1">
    <citation type="journal article" date="2023" name="Insect Mol. Biol.">
        <title>Genome sequencing provides insights into the evolution of gene families encoding plant cell wall-degrading enzymes in longhorned beetles.</title>
        <authorList>
            <person name="Shin N.R."/>
            <person name="Okamura Y."/>
            <person name="Kirsch R."/>
            <person name="Pauchet Y."/>
        </authorList>
    </citation>
    <scope>NUCLEOTIDE SEQUENCE [LARGE SCALE GENOMIC DNA]</scope>
    <source>
        <strain evidence="2">EAD_L_NR</strain>
    </source>
</reference>
<comment type="caution">
    <text evidence="2">The sequence shown here is derived from an EMBL/GenBank/DDBJ whole genome shotgun (WGS) entry which is preliminary data.</text>
</comment>
<dbReference type="EMBL" id="JANEYG010000047">
    <property type="protein sequence ID" value="KAJ8915989.1"/>
    <property type="molecule type" value="Genomic_DNA"/>
</dbReference>
<name>A0AAV8VPL5_9CUCU</name>
<organism evidence="2 3">
    <name type="scientific">Exocentrus adspersus</name>
    <dbReference type="NCBI Taxonomy" id="1586481"/>
    <lineage>
        <taxon>Eukaryota</taxon>
        <taxon>Metazoa</taxon>
        <taxon>Ecdysozoa</taxon>
        <taxon>Arthropoda</taxon>
        <taxon>Hexapoda</taxon>
        <taxon>Insecta</taxon>
        <taxon>Pterygota</taxon>
        <taxon>Neoptera</taxon>
        <taxon>Endopterygota</taxon>
        <taxon>Coleoptera</taxon>
        <taxon>Polyphaga</taxon>
        <taxon>Cucujiformia</taxon>
        <taxon>Chrysomeloidea</taxon>
        <taxon>Cerambycidae</taxon>
        <taxon>Lamiinae</taxon>
        <taxon>Acanthocinini</taxon>
        <taxon>Exocentrus</taxon>
    </lineage>
</organism>